<keyword evidence="8" id="KW-0067">ATP-binding</keyword>
<dbReference type="SUPFAM" id="SSF52172">
    <property type="entry name" value="CheY-like"/>
    <property type="match status" value="1"/>
</dbReference>
<feature type="coiled-coil region" evidence="14">
    <location>
        <begin position="291"/>
        <end position="318"/>
    </location>
</feature>
<dbReference type="PRINTS" id="PR00344">
    <property type="entry name" value="BCTRLSENSOR"/>
</dbReference>
<evidence type="ECO:0000256" key="11">
    <source>
        <dbReference type="ARBA" id="ARBA00023136"/>
    </source>
</evidence>
<evidence type="ECO:0000256" key="9">
    <source>
        <dbReference type="ARBA" id="ARBA00022989"/>
    </source>
</evidence>
<evidence type="ECO:0000256" key="6">
    <source>
        <dbReference type="ARBA" id="ARBA00022692"/>
    </source>
</evidence>
<dbReference type="CDD" id="cd17546">
    <property type="entry name" value="REC_hyHK_CKI1_RcsC-like"/>
    <property type="match status" value="1"/>
</dbReference>
<comment type="subcellular location">
    <subcellularLocation>
        <location evidence="2">Cell membrane</location>
        <topology evidence="2">Multi-pass membrane protein</topology>
    </subcellularLocation>
</comment>
<evidence type="ECO:0000256" key="13">
    <source>
        <dbReference type="PROSITE-ProRule" id="PRU00169"/>
    </source>
</evidence>
<feature type="transmembrane region" description="Helical" evidence="15">
    <location>
        <begin position="9"/>
        <end position="29"/>
    </location>
</feature>
<keyword evidence="7" id="KW-0547">Nucleotide-binding</keyword>
<dbReference type="SMART" id="SM00388">
    <property type="entry name" value="HisKA"/>
    <property type="match status" value="1"/>
</dbReference>
<keyword evidence="9 15" id="KW-1133">Transmembrane helix</keyword>
<evidence type="ECO:0000256" key="10">
    <source>
        <dbReference type="ARBA" id="ARBA00023012"/>
    </source>
</evidence>
<dbReference type="EC" id="2.7.13.3" evidence="3"/>
<evidence type="ECO:0000256" key="14">
    <source>
        <dbReference type="SAM" id="Coils"/>
    </source>
</evidence>
<dbReference type="PROSITE" id="PS50894">
    <property type="entry name" value="HPT"/>
    <property type="match status" value="1"/>
</dbReference>
<dbReference type="Pfam" id="PF02518">
    <property type="entry name" value="HATPase_c"/>
    <property type="match status" value="1"/>
</dbReference>
<dbReference type="InterPro" id="IPR001789">
    <property type="entry name" value="Sig_transdc_resp-reg_receiver"/>
</dbReference>
<reference evidence="20" key="1">
    <citation type="journal article" date="2019" name="Int. J. Syst. Evol. Microbiol.">
        <title>The Global Catalogue of Microorganisms (GCM) 10K type strain sequencing project: providing services to taxonomists for standard genome sequencing and annotation.</title>
        <authorList>
            <consortium name="The Broad Institute Genomics Platform"/>
            <consortium name="The Broad Institute Genome Sequencing Center for Infectious Disease"/>
            <person name="Wu L."/>
            <person name="Ma J."/>
        </authorList>
    </citation>
    <scope>NUCLEOTIDE SEQUENCE [LARGE SCALE GENOMIC DNA]</scope>
    <source>
        <strain evidence="20">CGMCC 1.15111</strain>
    </source>
</reference>
<feature type="domain" description="HPt" evidence="18">
    <location>
        <begin position="707"/>
        <end position="800"/>
    </location>
</feature>
<dbReference type="InterPro" id="IPR005467">
    <property type="entry name" value="His_kinase_dom"/>
</dbReference>
<dbReference type="PROSITE" id="PS50110">
    <property type="entry name" value="RESPONSE_REGULATORY"/>
    <property type="match status" value="1"/>
</dbReference>
<feature type="transmembrane region" description="Helical" evidence="15">
    <location>
        <begin position="266"/>
        <end position="289"/>
    </location>
</feature>
<evidence type="ECO:0000259" key="18">
    <source>
        <dbReference type="PROSITE" id="PS50894"/>
    </source>
</evidence>
<dbReference type="InterPro" id="IPR011006">
    <property type="entry name" value="CheY-like_superfamily"/>
</dbReference>
<dbReference type="RefSeq" id="WP_189629160.1">
    <property type="nucleotide sequence ID" value="NZ_BNAG01000001.1"/>
</dbReference>
<dbReference type="InterPro" id="IPR036890">
    <property type="entry name" value="HATPase_C_sf"/>
</dbReference>
<dbReference type="SUPFAM" id="SSF47226">
    <property type="entry name" value="Histidine-containing phosphotransfer domain, HPT domain"/>
    <property type="match status" value="1"/>
</dbReference>
<feature type="domain" description="Response regulatory" evidence="17">
    <location>
        <begin position="558"/>
        <end position="675"/>
    </location>
</feature>
<keyword evidence="14" id="KW-0175">Coiled coil</keyword>
<comment type="catalytic activity">
    <reaction evidence="1">
        <text>ATP + protein L-histidine = ADP + protein N-phospho-L-histidine.</text>
        <dbReference type="EC" id="2.7.13.3"/>
    </reaction>
</comment>
<protein>
    <recommendedName>
        <fullName evidence="3">histidine kinase</fullName>
        <ecNumber evidence="3">2.7.13.3</ecNumber>
    </recommendedName>
</protein>
<evidence type="ECO:0000259" key="17">
    <source>
        <dbReference type="PROSITE" id="PS50110"/>
    </source>
</evidence>
<organism evidence="19 20">
    <name type="scientific">Roseivirga thermotolerans</name>
    <dbReference type="NCBI Taxonomy" id="1758176"/>
    <lineage>
        <taxon>Bacteria</taxon>
        <taxon>Pseudomonadati</taxon>
        <taxon>Bacteroidota</taxon>
        <taxon>Cytophagia</taxon>
        <taxon>Cytophagales</taxon>
        <taxon>Roseivirgaceae</taxon>
        <taxon>Roseivirga</taxon>
    </lineage>
</organism>
<dbReference type="CDD" id="cd00082">
    <property type="entry name" value="HisKA"/>
    <property type="match status" value="1"/>
</dbReference>
<evidence type="ECO:0000313" key="20">
    <source>
        <dbReference type="Proteomes" id="UP000658258"/>
    </source>
</evidence>
<accession>A0ABQ3I601</accession>
<dbReference type="Gene3D" id="1.20.120.160">
    <property type="entry name" value="HPT domain"/>
    <property type="match status" value="1"/>
</dbReference>
<evidence type="ECO:0000313" key="19">
    <source>
        <dbReference type="EMBL" id="GHE57578.1"/>
    </source>
</evidence>
<evidence type="ECO:0000256" key="4">
    <source>
        <dbReference type="ARBA" id="ARBA00022475"/>
    </source>
</evidence>
<dbReference type="Gene3D" id="3.40.50.2300">
    <property type="match status" value="1"/>
</dbReference>
<dbReference type="Pfam" id="PF00512">
    <property type="entry name" value="HisKA"/>
    <property type="match status" value="1"/>
</dbReference>
<keyword evidence="6 15" id="KW-0812">Transmembrane</keyword>
<evidence type="ECO:0000259" key="16">
    <source>
        <dbReference type="PROSITE" id="PS50109"/>
    </source>
</evidence>
<evidence type="ECO:0000256" key="7">
    <source>
        <dbReference type="ARBA" id="ARBA00022741"/>
    </source>
</evidence>
<dbReference type="SUPFAM" id="SSF47384">
    <property type="entry name" value="Homodimeric domain of signal transducing histidine kinase"/>
    <property type="match status" value="1"/>
</dbReference>
<evidence type="ECO:0000256" key="15">
    <source>
        <dbReference type="SAM" id="Phobius"/>
    </source>
</evidence>
<dbReference type="PANTHER" id="PTHR45339">
    <property type="entry name" value="HYBRID SIGNAL TRANSDUCTION HISTIDINE KINASE J"/>
    <property type="match status" value="1"/>
</dbReference>
<keyword evidence="4" id="KW-1003">Cell membrane</keyword>
<dbReference type="EMBL" id="BNAG01000001">
    <property type="protein sequence ID" value="GHE57578.1"/>
    <property type="molecule type" value="Genomic_DNA"/>
</dbReference>
<dbReference type="InterPro" id="IPR008207">
    <property type="entry name" value="Sig_transdc_His_kin_Hpt_dom"/>
</dbReference>
<dbReference type="SUPFAM" id="SSF55874">
    <property type="entry name" value="ATPase domain of HSP90 chaperone/DNA topoisomerase II/histidine kinase"/>
    <property type="match status" value="1"/>
</dbReference>
<dbReference type="Pfam" id="PF00072">
    <property type="entry name" value="Response_reg"/>
    <property type="match status" value="1"/>
</dbReference>
<dbReference type="InterPro" id="IPR036641">
    <property type="entry name" value="HPT_dom_sf"/>
</dbReference>
<dbReference type="PROSITE" id="PS50109">
    <property type="entry name" value="HIS_KIN"/>
    <property type="match status" value="1"/>
</dbReference>
<dbReference type="Gene3D" id="1.10.287.130">
    <property type="match status" value="1"/>
</dbReference>
<evidence type="ECO:0000256" key="3">
    <source>
        <dbReference type="ARBA" id="ARBA00012438"/>
    </source>
</evidence>
<gene>
    <name evidence="19" type="ORF">GCM10011340_10790</name>
</gene>
<feature type="modified residue" description="4-aspartylphosphate" evidence="13">
    <location>
        <position position="607"/>
    </location>
</feature>
<dbReference type="Gene3D" id="3.30.565.10">
    <property type="entry name" value="Histidine kinase-like ATPase, C-terminal domain"/>
    <property type="match status" value="1"/>
</dbReference>
<dbReference type="InterPro" id="IPR003661">
    <property type="entry name" value="HisK_dim/P_dom"/>
</dbReference>
<dbReference type="InterPro" id="IPR004358">
    <property type="entry name" value="Sig_transdc_His_kin-like_C"/>
</dbReference>
<evidence type="ECO:0000256" key="2">
    <source>
        <dbReference type="ARBA" id="ARBA00004651"/>
    </source>
</evidence>
<feature type="modified residue" description="Phosphohistidine" evidence="12">
    <location>
        <position position="746"/>
    </location>
</feature>
<sequence length="801" mass="90300">MKIIERRTLAWIVNIALPVTTVVVLFMGYKAYTKLNTMVDTLEESAKPNYNLITLNELSFYINEMERNIDAYRVDSRSNHMRSFNTALDESLYLIDSLKETIDDNRVVGLYDSLSSLLGQWAKVQTQIGALNSDILESTLDDLTQKIAQLPETLAEDDTATIPEEKKRFLGRIFGRKKNQQDTTTRPSQSERLQKEILAELSNAKSQSSREGDALKNRLANLSQESAQLQNEIVSLINNLEAIEVEKDQQNVKNVELLAKATNQEIVVFSALTSILLLITIVTQVNYLARNRKYQQALRSAKRNAEELAHAKERFLANMSHEIRTPMNAIAGFTNQLLKSNMSPEQRDQLEVVKNSSDHLIHLLNDILDLSKLQANKVELEKELFDVRATLLEVIRIFEDKASAKGLKLKSEFEGVPKYVNGDPHRLRQMITNLVHNAIKYTDSGSITLSTSIQQKTDKQVTLKISVKDTGVGIPKEKQQKIFEEFEQAQASDQRQGTGLGLAITSMLVNLHGGSIDIDSEVDEGTEMILYLPYEIGEALTPKKDKAKTPQIHLKQLTILIADDEPFNLKLLEAVFKSHEVELTLANDGQSALEALLSQPFDIAILDVKMPGMSGFEVVEQLRKNDGPNQKTPTLALTATISDQERLMSKKIGFDHIMRKPFDEAEFLEAVHQLTAQKTKTRNGIQHSQHMNGQSLYDLSTLKSIGDKDFVTEMVNTFKISAAKSIRNLYKAVDLKIRSSIKEEAHKMLPPARHLSANSLVSSIEKLQRMAEQASFEEINEQIKIVEEIYSQIKKDLESQV</sequence>
<keyword evidence="5 13" id="KW-0597">Phosphoprotein</keyword>
<evidence type="ECO:0000256" key="1">
    <source>
        <dbReference type="ARBA" id="ARBA00000085"/>
    </source>
</evidence>
<dbReference type="SMART" id="SM00387">
    <property type="entry name" value="HATPase_c"/>
    <property type="match status" value="1"/>
</dbReference>
<dbReference type="InterPro" id="IPR036097">
    <property type="entry name" value="HisK_dim/P_sf"/>
</dbReference>
<keyword evidence="20" id="KW-1185">Reference proteome</keyword>
<feature type="domain" description="Histidine kinase" evidence="16">
    <location>
        <begin position="318"/>
        <end position="536"/>
    </location>
</feature>
<dbReference type="SMART" id="SM00448">
    <property type="entry name" value="REC"/>
    <property type="match status" value="1"/>
</dbReference>
<dbReference type="Proteomes" id="UP000658258">
    <property type="component" value="Unassembled WGS sequence"/>
</dbReference>
<dbReference type="PANTHER" id="PTHR45339:SF1">
    <property type="entry name" value="HYBRID SIGNAL TRANSDUCTION HISTIDINE KINASE J"/>
    <property type="match status" value="1"/>
</dbReference>
<dbReference type="CDD" id="cd16922">
    <property type="entry name" value="HATPase_EvgS-ArcB-TorS-like"/>
    <property type="match status" value="1"/>
</dbReference>
<proteinExistence type="predicted"/>
<feature type="coiled-coil region" evidence="14">
    <location>
        <begin position="205"/>
        <end position="265"/>
    </location>
</feature>
<dbReference type="InterPro" id="IPR003594">
    <property type="entry name" value="HATPase_dom"/>
</dbReference>
<evidence type="ECO:0000256" key="8">
    <source>
        <dbReference type="ARBA" id="ARBA00022840"/>
    </source>
</evidence>
<keyword evidence="10" id="KW-0902">Two-component regulatory system</keyword>
<evidence type="ECO:0000256" key="12">
    <source>
        <dbReference type="PROSITE-ProRule" id="PRU00110"/>
    </source>
</evidence>
<name>A0ABQ3I601_9BACT</name>
<keyword evidence="11 15" id="KW-0472">Membrane</keyword>
<evidence type="ECO:0000256" key="5">
    <source>
        <dbReference type="ARBA" id="ARBA00022553"/>
    </source>
</evidence>
<comment type="caution">
    <text evidence="19">The sequence shown here is derived from an EMBL/GenBank/DDBJ whole genome shotgun (WGS) entry which is preliminary data.</text>
</comment>